<reference evidence="2" key="1">
    <citation type="journal article" date="2019" name="Int. J. Syst. Evol. Microbiol.">
        <title>The Global Catalogue of Microorganisms (GCM) 10K type strain sequencing project: providing services to taxonomists for standard genome sequencing and annotation.</title>
        <authorList>
            <consortium name="The Broad Institute Genomics Platform"/>
            <consortium name="The Broad Institute Genome Sequencing Center for Infectious Disease"/>
            <person name="Wu L."/>
            <person name="Ma J."/>
        </authorList>
    </citation>
    <scope>NUCLEOTIDE SEQUENCE [LARGE SCALE GENOMIC DNA]</scope>
    <source>
        <strain evidence="2">CCUG 61948</strain>
    </source>
</reference>
<gene>
    <name evidence="1" type="ORF">ACFQZJ_09115</name>
</gene>
<dbReference type="InterPro" id="IPR017642">
    <property type="entry name" value="DNA_S_mod_DndB"/>
</dbReference>
<keyword evidence="2" id="KW-1185">Reference proteome</keyword>
<dbReference type="NCBIfam" id="TIGR03187">
    <property type="entry name" value="DGQHR"/>
    <property type="match status" value="1"/>
</dbReference>
<accession>A0ABW3B3N9</accession>
<dbReference type="Proteomes" id="UP001597012">
    <property type="component" value="Unassembled WGS sequence"/>
</dbReference>
<name>A0ABW3B3N9_9FLAO</name>
<proteinExistence type="predicted"/>
<organism evidence="1 2">
    <name type="scientific">Maribacter chungangensis</name>
    <dbReference type="NCBI Taxonomy" id="1069117"/>
    <lineage>
        <taxon>Bacteria</taxon>
        <taxon>Pseudomonadati</taxon>
        <taxon>Bacteroidota</taxon>
        <taxon>Flavobacteriia</taxon>
        <taxon>Flavobacteriales</taxon>
        <taxon>Flavobacteriaceae</taxon>
        <taxon>Maribacter</taxon>
    </lineage>
</organism>
<protein>
    <submittedName>
        <fullName evidence="1">DGQHR domain-containing protein</fullName>
    </submittedName>
</protein>
<dbReference type="InterPro" id="IPR017601">
    <property type="entry name" value="DGQHR-contain_dom"/>
</dbReference>
<dbReference type="Pfam" id="PF14072">
    <property type="entry name" value="DndB"/>
    <property type="match status" value="1"/>
</dbReference>
<dbReference type="RefSeq" id="WP_379934031.1">
    <property type="nucleotide sequence ID" value="NZ_JBHTHY010000006.1"/>
</dbReference>
<evidence type="ECO:0000313" key="2">
    <source>
        <dbReference type="Proteomes" id="UP001597012"/>
    </source>
</evidence>
<dbReference type="EMBL" id="JBHTHY010000006">
    <property type="protein sequence ID" value="MFD0797619.1"/>
    <property type="molecule type" value="Genomic_DNA"/>
</dbReference>
<evidence type="ECO:0000313" key="1">
    <source>
        <dbReference type="EMBL" id="MFD0797619.1"/>
    </source>
</evidence>
<sequence length="780" mass="91520">MSFIPEIKAVELRGKLTTDLKLLKRLYRVKKSQYMLKSVMHSLVEDFVKEGWEEYGTPTKTKTKIRKEKRHDIKFEDDIWCQLYELGYRHLNYDETFQLPFGKKEEDKKQIDVIAIDDETIILVECKSSAKSKKAPSYKDEFDLLGLRLDGFRKTMEQLVGDGRKLKFIFATRNLRLDRESDDMVRFNATKSFYFNDNTYRYVNSLIKSYKNPARYQFLGLLFKNELISKDKILIPAVEGNMGGKKYYMFSIEPELLLKMGFVLHRTKVNEEYTPNYQRLLVPSRLKGITAFIDNEGYFPNSLIVNFAKTKHKLQFESSARSSSTSSRFGMLKIPHAYSIAFIIDGQHRLYGYANSEFRYTSTIPVVAFNDLTANEQLNIFIDINQNQKAVNPSLVIMLDEDVNWDNKLAIMRLRALRSSIIRELSETEGPLYSTIEISAEPGKLSARPFNQALLDSGLLPKAKGNIYVPESTGGMFYNINNQNHNAEMISTKKKLVQFINLCYEFVEENYTEIYERERYFIMSNRGTYAFICLIGSLNKHLCANGELNLSSTPTARFDAIEKYLVAFFDALKVIEKEEEEKILIIRGSGAEKEWLYFFQSKINSALPEFNPKELIDWKERQDESLQDEGRKYGIAIEKRMKKIVLDKIKTLYKSNWELEINSIKRECSRRAEEEMERNYKEELENKNIPWTDMLHINDYKTIIKKYWIKEPETTKDGFTTFKDDFSIDIGVGFNSTAERIKWISRFNSYRNMWAHEGTKEKRLNREEVGFLEKIYNHFY</sequence>
<dbReference type="CDD" id="cd16413">
    <property type="entry name" value="DGQHR_domain"/>
    <property type="match status" value="1"/>
</dbReference>
<comment type="caution">
    <text evidence="1">The sequence shown here is derived from an EMBL/GenBank/DDBJ whole genome shotgun (WGS) entry which is preliminary data.</text>
</comment>